<dbReference type="EMBL" id="LR796670">
    <property type="protein sequence ID" value="CAB4159535.1"/>
    <property type="molecule type" value="Genomic_DNA"/>
</dbReference>
<dbReference type="SUPFAM" id="SSF56784">
    <property type="entry name" value="HAD-like"/>
    <property type="match status" value="1"/>
</dbReference>
<dbReference type="InterPro" id="IPR036412">
    <property type="entry name" value="HAD-like_sf"/>
</dbReference>
<name>A0A6J5NQV3_9CAUD</name>
<reference evidence="1" key="1">
    <citation type="submission" date="2020-04" db="EMBL/GenBank/DDBJ databases">
        <authorList>
            <person name="Chiriac C."/>
            <person name="Salcher M."/>
            <person name="Ghai R."/>
            <person name="Kavagutti S V."/>
        </authorList>
    </citation>
    <scope>NUCLEOTIDE SEQUENCE</scope>
</reference>
<dbReference type="InterPro" id="IPR023214">
    <property type="entry name" value="HAD_sf"/>
</dbReference>
<evidence type="ECO:0000313" key="1">
    <source>
        <dbReference type="EMBL" id="CAB4159535.1"/>
    </source>
</evidence>
<proteinExistence type="predicted"/>
<gene>
    <name evidence="1" type="ORF">UFOVP699_271</name>
</gene>
<accession>A0A6J5NQV3</accession>
<sequence length="101" mass="11774">MTIYIDIDDTICTLRVPTDYSTATPIPEAIEKVNKLYHEGHYIVFWTARGTVSGIDWRELTELQLNTWGVPYHELKLGKPAYDLFIDDKNINSKDWLDEKN</sequence>
<protein>
    <submittedName>
        <fullName evidence="1">Uncharacterized protein</fullName>
    </submittedName>
</protein>
<dbReference type="Gene3D" id="3.40.50.1000">
    <property type="entry name" value="HAD superfamily/HAD-like"/>
    <property type="match status" value="1"/>
</dbReference>
<organism evidence="1">
    <name type="scientific">uncultured Caudovirales phage</name>
    <dbReference type="NCBI Taxonomy" id="2100421"/>
    <lineage>
        <taxon>Viruses</taxon>
        <taxon>Duplodnaviria</taxon>
        <taxon>Heunggongvirae</taxon>
        <taxon>Uroviricota</taxon>
        <taxon>Caudoviricetes</taxon>
        <taxon>Peduoviridae</taxon>
        <taxon>Maltschvirus</taxon>
        <taxon>Maltschvirus maltsch</taxon>
    </lineage>
</organism>